<gene>
    <name evidence="2" type="ORF">GCM10008066_24990</name>
</gene>
<accession>A0A8J3AVA9</accession>
<feature type="domain" description="3'-5' exonuclease" evidence="1">
    <location>
        <begin position="23"/>
        <end position="196"/>
    </location>
</feature>
<dbReference type="GO" id="GO:0006139">
    <property type="term" value="P:nucleobase-containing compound metabolic process"/>
    <property type="evidence" value="ECO:0007669"/>
    <property type="project" value="InterPro"/>
</dbReference>
<dbReference type="PANTHER" id="PTHR47765">
    <property type="entry name" value="3'-5' EXONUCLEASE DOMAIN-CONTAINING PROTEIN"/>
    <property type="match status" value="1"/>
</dbReference>
<dbReference type="CDD" id="cd06141">
    <property type="entry name" value="WRN_exo"/>
    <property type="match status" value="1"/>
</dbReference>
<dbReference type="GO" id="GO:0003676">
    <property type="term" value="F:nucleic acid binding"/>
    <property type="evidence" value="ECO:0007669"/>
    <property type="project" value="InterPro"/>
</dbReference>
<dbReference type="EMBL" id="BMDI01000002">
    <property type="protein sequence ID" value="GGI20630.1"/>
    <property type="molecule type" value="Genomic_DNA"/>
</dbReference>
<dbReference type="Gene3D" id="3.30.420.10">
    <property type="entry name" value="Ribonuclease H-like superfamily/Ribonuclease H"/>
    <property type="match status" value="1"/>
</dbReference>
<dbReference type="InterPro" id="IPR012337">
    <property type="entry name" value="RNaseH-like_sf"/>
</dbReference>
<dbReference type="InterPro" id="IPR036397">
    <property type="entry name" value="RNaseH_sf"/>
</dbReference>
<dbReference type="PANTHER" id="PTHR47765:SF2">
    <property type="entry name" value="EXONUCLEASE MUT-7 HOMOLOG"/>
    <property type="match status" value="1"/>
</dbReference>
<comment type="caution">
    <text evidence="2">The sequence shown here is derived from an EMBL/GenBank/DDBJ whole genome shotgun (WGS) entry which is preliminary data.</text>
</comment>
<dbReference type="InterPro" id="IPR052408">
    <property type="entry name" value="Exonuclease_MUT-7-like"/>
</dbReference>
<dbReference type="InterPro" id="IPR002562">
    <property type="entry name" value="3'-5'_exonuclease_dom"/>
</dbReference>
<sequence>MNAPTKAETDLLQPFPMLPMSRIKVPAGEAACREAIADLRRARIVGFDTESKPIFVQNAVDDGPHVVQLSTLETAYIFQLHRPECEQAVIDILSSPEVLKAGFGLESDMSNSRRRFGITLASVLDINTVFKLLGYKNSTGLRAAVALAFNQRFHKSKSMTTSNWALRTLSEGQLVYAANDAYAALCVLLEINRTQSGWQKSMPAHIVALLKNS</sequence>
<reference evidence="3" key="1">
    <citation type="journal article" date="2019" name="Int. J. Syst. Evol. Microbiol.">
        <title>The Global Catalogue of Microorganisms (GCM) 10K type strain sequencing project: providing services to taxonomists for standard genome sequencing and annotation.</title>
        <authorList>
            <consortium name="The Broad Institute Genomics Platform"/>
            <consortium name="The Broad Institute Genome Sequencing Center for Infectious Disease"/>
            <person name="Wu L."/>
            <person name="Ma J."/>
        </authorList>
    </citation>
    <scope>NUCLEOTIDE SEQUENCE [LARGE SCALE GENOMIC DNA]</scope>
    <source>
        <strain evidence="3">CCM 2767</strain>
    </source>
</reference>
<dbReference type="AlphaFoldDB" id="A0A8J3AVA9"/>
<organism evidence="2 3">
    <name type="scientific">Oxalicibacterium faecigallinarum</name>
    <dbReference type="NCBI Taxonomy" id="573741"/>
    <lineage>
        <taxon>Bacteria</taxon>
        <taxon>Pseudomonadati</taxon>
        <taxon>Pseudomonadota</taxon>
        <taxon>Betaproteobacteria</taxon>
        <taxon>Burkholderiales</taxon>
        <taxon>Oxalobacteraceae</taxon>
        <taxon>Oxalicibacterium</taxon>
    </lineage>
</organism>
<evidence type="ECO:0000313" key="3">
    <source>
        <dbReference type="Proteomes" id="UP000642180"/>
    </source>
</evidence>
<protein>
    <recommendedName>
        <fullName evidence="1">3'-5' exonuclease domain-containing protein</fullName>
    </recommendedName>
</protein>
<proteinExistence type="predicted"/>
<dbReference type="GO" id="GO:0008408">
    <property type="term" value="F:3'-5' exonuclease activity"/>
    <property type="evidence" value="ECO:0007669"/>
    <property type="project" value="InterPro"/>
</dbReference>
<dbReference type="Proteomes" id="UP000642180">
    <property type="component" value="Unassembled WGS sequence"/>
</dbReference>
<dbReference type="SMART" id="SM00474">
    <property type="entry name" value="35EXOc"/>
    <property type="match status" value="1"/>
</dbReference>
<evidence type="ECO:0000259" key="1">
    <source>
        <dbReference type="SMART" id="SM00474"/>
    </source>
</evidence>
<evidence type="ECO:0000313" key="2">
    <source>
        <dbReference type="EMBL" id="GGI20630.1"/>
    </source>
</evidence>
<dbReference type="Pfam" id="PF01612">
    <property type="entry name" value="DNA_pol_A_exo1"/>
    <property type="match status" value="1"/>
</dbReference>
<name>A0A8J3AVA9_9BURK</name>
<keyword evidence="3" id="KW-1185">Reference proteome</keyword>
<dbReference type="SUPFAM" id="SSF53098">
    <property type="entry name" value="Ribonuclease H-like"/>
    <property type="match status" value="1"/>
</dbReference>